<reference evidence="2" key="1">
    <citation type="submission" date="2021-03" db="EMBL/GenBank/DDBJ databases">
        <title>Genomic Encyclopedia of Type Strains, Phase IV (KMG-IV): sequencing the most valuable type-strain genomes for metagenomic binning, comparative biology and taxonomic classification.</title>
        <authorList>
            <person name="Goeker M."/>
        </authorList>
    </citation>
    <scope>NUCLEOTIDE SEQUENCE</scope>
    <source>
        <strain evidence="2">DSM 107338</strain>
    </source>
</reference>
<keyword evidence="3" id="KW-1185">Reference proteome</keyword>
<evidence type="ECO:0000313" key="2">
    <source>
        <dbReference type="EMBL" id="MBP2076466.1"/>
    </source>
</evidence>
<dbReference type="AlphaFoldDB" id="A0A9X1CB15"/>
<dbReference type="RefSeq" id="WP_149474696.1">
    <property type="nucleotide sequence ID" value="NZ_JAGGMB010000002.1"/>
</dbReference>
<dbReference type="EMBL" id="JAGGMB010000002">
    <property type="protein sequence ID" value="MBP2076466.1"/>
    <property type="molecule type" value="Genomic_DNA"/>
</dbReference>
<dbReference type="OrthoDB" id="569879at2"/>
<accession>A0A9X1CB15</accession>
<dbReference type="PROSITE" id="PS50965">
    <property type="entry name" value="NERD"/>
    <property type="match status" value="1"/>
</dbReference>
<dbReference type="Pfam" id="PF08378">
    <property type="entry name" value="NERD"/>
    <property type="match status" value="1"/>
</dbReference>
<evidence type="ECO:0000259" key="1">
    <source>
        <dbReference type="PROSITE" id="PS50965"/>
    </source>
</evidence>
<protein>
    <recommendedName>
        <fullName evidence="1">NERD domain-containing protein</fullName>
    </recommendedName>
</protein>
<evidence type="ECO:0000313" key="3">
    <source>
        <dbReference type="Proteomes" id="UP001138793"/>
    </source>
</evidence>
<comment type="caution">
    <text evidence="2">The sequence shown here is derived from an EMBL/GenBank/DDBJ whole genome shotgun (WGS) entry which is preliminary data.</text>
</comment>
<name>A0A9X1CB15_9BACI</name>
<dbReference type="Proteomes" id="UP001138793">
    <property type="component" value="Unassembled WGS sequence"/>
</dbReference>
<organism evidence="2 3">
    <name type="scientific">Oceanobacillus polygoni</name>
    <dbReference type="NCBI Taxonomy" id="1235259"/>
    <lineage>
        <taxon>Bacteria</taxon>
        <taxon>Bacillati</taxon>
        <taxon>Bacillota</taxon>
        <taxon>Bacilli</taxon>
        <taxon>Bacillales</taxon>
        <taxon>Bacillaceae</taxon>
        <taxon>Oceanobacillus</taxon>
    </lineage>
</organism>
<dbReference type="InterPro" id="IPR011528">
    <property type="entry name" value="NERD"/>
</dbReference>
<sequence length="331" mass="38819">MYKKTFTTPFSIYKKEALLRRLPASHPQRERIGQDLRIAYAGNQGERSLEFHLNFTRDDYLIFHDLRLPWINGYHFQIDLLLVSPFCIFILEVKHIAGKLYFDDTAQQLIRTNEDKEEVFPYPITQIHRHQHQLQDFLNRHAVPAIPIIPLVVSSKSSSLLQASSNAAHIFDSVVHSASLPFKINSLKNRFRTQILSQHQLDELSSLLLKNHTPLMTNELARYHLQEKQLIKGILCIRCTTPSMRREWGYWKCGRCGFQSIHAHIQSLIDYLLLIDHEITNKRFRDFTLLNSRSVTSKLLNVLPLKHHGTYKNRTYLLDFEKLSQLLDHDE</sequence>
<feature type="domain" description="NERD" evidence="1">
    <location>
        <begin position="41"/>
        <end position="157"/>
    </location>
</feature>
<proteinExistence type="predicted"/>
<gene>
    <name evidence="2" type="ORF">J2Z64_000678</name>
</gene>